<dbReference type="GO" id="GO:0000049">
    <property type="term" value="F:tRNA binding"/>
    <property type="evidence" value="ECO:0007669"/>
    <property type="project" value="UniProtKB-KW"/>
</dbReference>
<dbReference type="Proteomes" id="UP000509623">
    <property type="component" value="Chromosome"/>
</dbReference>
<gene>
    <name evidence="2" type="primary">tmcAL</name>
    <name evidence="3" type="ORF">GJQ69_06745</name>
    <name evidence="4" type="ORF">GKP14_06780</name>
</gene>
<protein>
    <recommendedName>
        <fullName evidence="2">tRNA(Met) cytidine acetate ligase</fullName>
        <ecNumber evidence="2">6.3.4.-</ecNumber>
    </recommendedName>
</protein>
<keyword evidence="2" id="KW-0963">Cytoplasm</keyword>
<dbReference type="SUPFAM" id="SSF52374">
    <property type="entry name" value="Nucleotidylyl transferase"/>
    <property type="match status" value="1"/>
</dbReference>
<feature type="binding site" evidence="2">
    <location>
        <position position="100"/>
    </location>
    <ligand>
        <name>ATP</name>
        <dbReference type="ChEBI" id="CHEBI:30616"/>
    </ligand>
</feature>
<evidence type="ECO:0000256" key="2">
    <source>
        <dbReference type="HAMAP-Rule" id="MF_01539"/>
    </source>
</evidence>
<keyword evidence="1 2" id="KW-0819">tRNA processing</keyword>
<dbReference type="Pfam" id="PF05636">
    <property type="entry name" value="HIGH_NTase1"/>
    <property type="match status" value="1"/>
</dbReference>
<keyword evidence="2" id="KW-0694">RNA-binding</keyword>
<dbReference type="EMBL" id="CP046161">
    <property type="protein sequence ID" value="QKO30723.1"/>
    <property type="molecule type" value="Genomic_DNA"/>
</dbReference>
<comment type="caution">
    <text evidence="2">Lacks conserved residue(s) required for the propagation of feature annotation.</text>
</comment>
<dbReference type="GO" id="GO:0006400">
    <property type="term" value="P:tRNA modification"/>
    <property type="evidence" value="ECO:0007669"/>
    <property type="project" value="UniProtKB-UniRule"/>
</dbReference>
<dbReference type="KEGG" id="clf:GJQ69_06745"/>
<dbReference type="Proteomes" id="UP000501316">
    <property type="component" value="Chromosome"/>
</dbReference>
<keyword evidence="2" id="KW-0820">tRNA-binding</keyword>
<keyword evidence="3" id="KW-0808">Transferase</keyword>
<organism evidence="3 5">
    <name type="scientific">Caproicibacterium lactatifermentans</name>
    <dbReference type="NCBI Taxonomy" id="2666138"/>
    <lineage>
        <taxon>Bacteria</taxon>
        <taxon>Bacillati</taxon>
        <taxon>Bacillota</taxon>
        <taxon>Clostridia</taxon>
        <taxon>Eubacteriales</taxon>
        <taxon>Oscillospiraceae</taxon>
        <taxon>Caproicibacterium</taxon>
    </lineage>
</organism>
<dbReference type="EC" id="6.3.4.-" evidence="2"/>
<dbReference type="PANTHER" id="PTHR37825">
    <property type="entry name" value="TRNA(MET) CYTIDINE ACETATE LIGASE"/>
    <property type="match status" value="1"/>
</dbReference>
<keyword evidence="2" id="KW-0067">ATP-binding</keyword>
<name>A0A859DQQ4_9FIRM</name>
<evidence type="ECO:0000313" key="5">
    <source>
        <dbReference type="Proteomes" id="UP000501316"/>
    </source>
</evidence>
<comment type="similarity">
    <text evidence="2">Belongs to the TmcAL family.</text>
</comment>
<evidence type="ECO:0000256" key="1">
    <source>
        <dbReference type="ARBA" id="ARBA00022694"/>
    </source>
</evidence>
<dbReference type="InterPro" id="IPR014729">
    <property type="entry name" value="Rossmann-like_a/b/a_fold"/>
</dbReference>
<reference evidence="4" key="2">
    <citation type="journal article" date="2021" name="Appl. Environ. Microbiol.">
        <title>Adaptability of a Caproate-Producing Bacterium Contributes to Its Dominance in an Anaerobic Fermentation System.</title>
        <authorList>
            <person name="Wang H."/>
            <person name="Gu Y."/>
            <person name="Zhou W."/>
            <person name="Zhao D."/>
            <person name="Qiao Z."/>
            <person name="Zheng J."/>
            <person name="Gao J."/>
            <person name="Chen X."/>
            <person name="Ren C."/>
            <person name="Xu Y."/>
        </authorList>
    </citation>
    <scope>NUCLEOTIDE SEQUENCE</scope>
    <source>
        <strain evidence="4">JNU-WLY1368</strain>
    </source>
</reference>
<comment type="function">
    <text evidence="2">Catalyzes the formation of N(4)-acetylcytidine (ac(4)C) at the wobble position of elongator tRNA(Met), using acetate and ATP as substrates. First activates an acetate ion to form acetyladenylate (Ac-AMP) and then transfers the acetyl group to tRNA to form ac(4)C34.</text>
</comment>
<reference evidence="5 6" key="1">
    <citation type="submission" date="2019-11" db="EMBL/GenBank/DDBJ databases">
        <authorList>
            <person name="Ren C."/>
            <person name="Wang H."/>
            <person name="Xu Y."/>
        </authorList>
    </citation>
    <scope>NUCLEOTIDE SEQUENCE [LARGE SCALE GENOMIC DNA]</scope>
    <source>
        <strain evidence="6">JNU-WLY1368</strain>
        <strain evidence="3 5">LBM 19010</strain>
    </source>
</reference>
<sequence length="401" mass="43013">MQLAIIIAEYDPFHRGHMALVRAVRAAGATHVAAIMSGSFLQRGAAACFSKWARTRQALAGGVDLVAELPVPWAVSGAETFARGGVALADALGADMLAFGSECGSADQLQRAAEVLLCPEFGSRLRRLMKDGTPFAVAREAAVTALAGADTAALLRTPNNILGIEYCKAMKIQQSRMQPFTICRQGAEHGSMSESSIPSASRIRTLVQSHGNWADALPEGSAAVVRRELQAGRAPASLDRLERAVLYRLRTMSRAEYASLPDLSEGLENRIFKAAQRACSLEELFRLTKTRRYSLARLHRVVLSAFLGLRAADSTDYPPYLHILGFGPGGRQVLACAAGKGALPLLTHTSDKQRLDSTGQNVLSLERRATNIWALCCPRPCPAGLDETAGILVLEKGECCT</sequence>
<comment type="catalytic activity">
    <reaction evidence="2">
        <text>cytidine(34) in elongator tRNA(Met) + acetate + ATP = N(4)-acetylcytidine(34) in elongator tRNA(Met) + AMP + diphosphate</text>
        <dbReference type="Rhea" id="RHEA:58144"/>
        <dbReference type="Rhea" id="RHEA-COMP:10693"/>
        <dbReference type="Rhea" id="RHEA-COMP:10694"/>
        <dbReference type="ChEBI" id="CHEBI:30089"/>
        <dbReference type="ChEBI" id="CHEBI:30616"/>
        <dbReference type="ChEBI" id="CHEBI:33019"/>
        <dbReference type="ChEBI" id="CHEBI:74900"/>
        <dbReference type="ChEBI" id="CHEBI:82748"/>
        <dbReference type="ChEBI" id="CHEBI:456215"/>
    </reaction>
</comment>
<feature type="binding site" evidence="2">
    <location>
        <position position="159"/>
    </location>
    <ligand>
        <name>ATP</name>
        <dbReference type="ChEBI" id="CHEBI:30616"/>
    </ligand>
</feature>
<comment type="subcellular location">
    <subcellularLocation>
        <location evidence="2">Cytoplasm</location>
    </subcellularLocation>
</comment>
<dbReference type="GO" id="GO:0016740">
    <property type="term" value="F:transferase activity"/>
    <property type="evidence" value="ECO:0007669"/>
    <property type="project" value="UniProtKB-KW"/>
</dbReference>
<dbReference type="RefSeq" id="WP_086035408.1">
    <property type="nucleotide sequence ID" value="NZ_CP046051.1"/>
</dbReference>
<dbReference type="AlphaFoldDB" id="A0A859DQQ4"/>
<reference evidence="4" key="3">
    <citation type="journal article" date="2022" name="Int. J. Syst. Evol. Microbiol.">
        <title>Caproicibacterium lactatifermentans sp. nov., isolated from pit clay used for the production of Chinese strong aroma-type liquor.</title>
        <authorList>
            <person name="Wang H."/>
            <person name="Gu Y."/>
            <person name="Zhao D."/>
            <person name="Qiao Z."/>
            <person name="Zheng J."/>
            <person name="Gao J."/>
            <person name="Ren C."/>
            <person name="Xu Y."/>
        </authorList>
    </citation>
    <scope>NUCLEOTIDE SEQUENCE</scope>
    <source>
        <strain evidence="4">JNU-WLY1368</strain>
    </source>
</reference>
<dbReference type="InterPro" id="IPR008513">
    <property type="entry name" value="tRNA(Met)_cyd_acetate_ligase"/>
</dbReference>
<keyword evidence="6" id="KW-1185">Reference proteome</keyword>
<keyword evidence="2" id="KW-0436">Ligase</keyword>
<keyword evidence="2" id="KW-0547">Nucleotide-binding</keyword>
<evidence type="ECO:0000313" key="3">
    <source>
        <dbReference type="EMBL" id="QKN24208.1"/>
    </source>
</evidence>
<feature type="binding site" evidence="2">
    <location>
        <begin position="7"/>
        <end position="20"/>
    </location>
    <ligand>
        <name>ATP</name>
        <dbReference type="ChEBI" id="CHEBI:30616"/>
    </ligand>
</feature>
<feature type="binding site" evidence="2">
    <location>
        <position position="184"/>
    </location>
    <ligand>
        <name>ATP</name>
        <dbReference type="ChEBI" id="CHEBI:30616"/>
    </ligand>
</feature>
<dbReference type="GO" id="GO:0005737">
    <property type="term" value="C:cytoplasm"/>
    <property type="evidence" value="ECO:0007669"/>
    <property type="project" value="UniProtKB-SubCell"/>
</dbReference>
<dbReference type="Gene3D" id="3.40.50.620">
    <property type="entry name" value="HUPs"/>
    <property type="match status" value="1"/>
</dbReference>
<evidence type="ECO:0000313" key="4">
    <source>
        <dbReference type="EMBL" id="QKO30723.1"/>
    </source>
</evidence>
<dbReference type="EMBL" id="CP046051">
    <property type="protein sequence ID" value="QKN24208.1"/>
    <property type="molecule type" value="Genomic_DNA"/>
</dbReference>
<dbReference type="HAMAP" id="MF_01539">
    <property type="entry name" value="TmcAL"/>
    <property type="match status" value="1"/>
</dbReference>
<dbReference type="GO" id="GO:0005524">
    <property type="term" value="F:ATP binding"/>
    <property type="evidence" value="ECO:0007669"/>
    <property type="project" value="UniProtKB-KW"/>
</dbReference>
<accession>A0A859DQQ4</accession>
<proteinExistence type="inferred from homology"/>
<dbReference type="GO" id="GO:0016879">
    <property type="term" value="F:ligase activity, forming carbon-nitrogen bonds"/>
    <property type="evidence" value="ECO:0007669"/>
    <property type="project" value="UniProtKB-UniRule"/>
</dbReference>
<evidence type="ECO:0000313" key="6">
    <source>
        <dbReference type="Proteomes" id="UP000509623"/>
    </source>
</evidence>
<dbReference type="PANTHER" id="PTHR37825:SF1">
    <property type="entry name" value="TRNA(MET) CYTIDINE ACETATE LIGASE"/>
    <property type="match status" value="1"/>
</dbReference>